<dbReference type="STRING" id="1129793.GPLA_1257"/>
<dbReference type="SMART" id="SM00304">
    <property type="entry name" value="HAMP"/>
    <property type="match status" value="1"/>
</dbReference>
<evidence type="ECO:0000256" key="3">
    <source>
        <dbReference type="ARBA" id="ARBA00029447"/>
    </source>
</evidence>
<gene>
    <name evidence="8" type="primary">mcp</name>
    <name evidence="8" type="ORF">GPLA_1257</name>
</gene>
<organism evidence="8 9">
    <name type="scientific">Paraglaciecola polaris LMG 21857</name>
    <dbReference type="NCBI Taxonomy" id="1129793"/>
    <lineage>
        <taxon>Bacteria</taxon>
        <taxon>Pseudomonadati</taxon>
        <taxon>Pseudomonadota</taxon>
        <taxon>Gammaproteobacteria</taxon>
        <taxon>Alteromonadales</taxon>
        <taxon>Alteromonadaceae</taxon>
        <taxon>Paraglaciecola</taxon>
    </lineage>
</organism>
<keyword evidence="9" id="KW-1185">Reference proteome</keyword>
<dbReference type="AlphaFoldDB" id="K6ZPF1"/>
<evidence type="ECO:0000256" key="4">
    <source>
        <dbReference type="PROSITE-ProRule" id="PRU00284"/>
    </source>
</evidence>
<dbReference type="Proteomes" id="UP000006322">
    <property type="component" value="Unassembled WGS sequence"/>
</dbReference>
<evidence type="ECO:0000259" key="6">
    <source>
        <dbReference type="PROSITE" id="PS50111"/>
    </source>
</evidence>
<name>K6ZPF1_9ALTE</name>
<dbReference type="PANTHER" id="PTHR32089">
    <property type="entry name" value="METHYL-ACCEPTING CHEMOTAXIS PROTEIN MCPB"/>
    <property type="match status" value="1"/>
</dbReference>
<feature type="transmembrane region" description="Helical" evidence="5">
    <location>
        <begin position="188"/>
        <end position="210"/>
    </location>
</feature>
<proteinExistence type="inferred from homology"/>
<dbReference type="Gene3D" id="1.10.287.950">
    <property type="entry name" value="Methyl-accepting chemotaxis protein"/>
    <property type="match status" value="1"/>
</dbReference>
<keyword evidence="2 4" id="KW-0807">Transducer</keyword>
<accession>K6ZPF1</accession>
<dbReference type="SUPFAM" id="SSF58104">
    <property type="entry name" value="Methyl-accepting chemotaxis protein (MCP) signaling domain"/>
    <property type="match status" value="1"/>
</dbReference>
<comment type="subcellular location">
    <subcellularLocation>
        <location evidence="1">Membrane</location>
    </subcellularLocation>
</comment>
<evidence type="ECO:0000256" key="5">
    <source>
        <dbReference type="SAM" id="Phobius"/>
    </source>
</evidence>
<dbReference type="GO" id="GO:0004888">
    <property type="term" value="F:transmembrane signaling receptor activity"/>
    <property type="evidence" value="ECO:0007669"/>
    <property type="project" value="InterPro"/>
</dbReference>
<dbReference type="PROSITE" id="PS50111">
    <property type="entry name" value="CHEMOTAXIS_TRANSDUC_2"/>
    <property type="match status" value="1"/>
</dbReference>
<dbReference type="Pfam" id="PF00672">
    <property type="entry name" value="HAMP"/>
    <property type="match status" value="1"/>
</dbReference>
<keyword evidence="5" id="KW-0472">Membrane</keyword>
<dbReference type="InterPro" id="IPR004090">
    <property type="entry name" value="Chemotax_Me-accpt_rcpt"/>
</dbReference>
<dbReference type="InterPro" id="IPR004089">
    <property type="entry name" value="MCPsignal_dom"/>
</dbReference>
<dbReference type="FunFam" id="1.10.287.950:FF:000001">
    <property type="entry name" value="Methyl-accepting chemotaxis sensory transducer"/>
    <property type="match status" value="1"/>
</dbReference>
<evidence type="ECO:0000313" key="8">
    <source>
        <dbReference type="EMBL" id="GAC32172.1"/>
    </source>
</evidence>
<dbReference type="GO" id="GO:0007165">
    <property type="term" value="P:signal transduction"/>
    <property type="evidence" value="ECO:0007669"/>
    <property type="project" value="UniProtKB-KW"/>
</dbReference>
<evidence type="ECO:0000259" key="7">
    <source>
        <dbReference type="PROSITE" id="PS50885"/>
    </source>
</evidence>
<dbReference type="InterPro" id="IPR003660">
    <property type="entry name" value="HAMP_dom"/>
</dbReference>
<dbReference type="GO" id="GO:0016020">
    <property type="term" value="C:membrane"/>
    <property type="evidence" value="ECO:0007669"/>
    <property type="project" value="UniProtKB-SubCell"/>
</dbReference>
<protein>
    <submittedName>
        <fullName evidence="8">Methyl-accepting chemotaxis protein</fullName>
    </submittedName>
</protein>
<reference evidence="9" key="1">
    <citation type="journal article" date="2014" name="Environ. Microbiol.">
        <title>Comparative genomics of the marine bacterial genus Glaciecola reveals the high degree of genomic diversity and genomic characteristic for cold adaptation.</title>
        <authorList>
            <person name="Qin Q.L."/>
            <person name="Xie B.B."/>
            <person name="Yu Y."/>
            <person name="Shu Y.L."/>
            <person name="Rong J.C."/>
            <person name="Zhang Y.J."/>
            <person name="Zhao D.L."/>
            <person name="Chen X.L."/>
            <person name="Zhang X.Y."/>
            <person name="Chen B."/>
            <person name="Zhou B.C."/>
            <person name="Zhang Y.Z."/>
        </authorList>
    </citation>
    <scope>NUCLEOTIDE SEQUENCE [LARGE SCALE GENOMIC DNA]</scope>
    <source>
        <strain evidence="9">LMG 21857</strain>
    </source>
</reference>
<keyword evidence="5" id="KW-1133">Transmembrane helix</keyword>
<dbReference type="PANTHER" id="PTHR32089:SF120">
    <property type="entry name" value="METHYL-ACCEPTING CHEMOTAXIS PROTEIN TLPQ"/>
    <property type="match status" value="1"/>
</dbReference>
<dbReference type="PROSITE" id="PS50885">
    <property type="entry name" value="HAMP"/>
    <property type="match status" value="1"/>
</dbReference>
<dbReference type="Pfam" id="PF00015">
    <property type="entry name" value="MCPsignal"/>
    <property type="match status" value="1"/>
</dbReference>
<dbReference type="SMART" id="SM00283">
    <property type="entry name" value="MA"/>
    <property type="match status" value="1"/>
</dbReference>
<dbReference type="PRINTS" id="PR00260">
    <property type="entry name" value="CHEMTRNSDUCR"/>
</dbReference>
<dbReference type="CDD" id="cd11386">
    <property type="entry name" value="MCP_signal"/>
    <property type="match status" value="1"/>
</dbReference>
<dbReference type="GO" id="GO:0006935">
    <property type="term" value="P:chemotaxis"/>
    <property type="evidence" value="ECO:0007669"/>
    <property type="project" value="InterPro"/>
</dbReference>
<dbReference type="EMBL" id="BAER01000033">
    <property type="protein sequence ID" value="GAC32172.1"/>
    <property type="molecule type" value="Genomic_DNA"/>
</dbReference>
<feature type="transmembrane region" description="Helical" evidence="5">
    <location>
        <begin position="12"/>
        <end position="31"/>
    </location>
</feature>
<evidence type="ECO:0000256" key="2">
    <source>
        <dbReference type="ARBA" id="ARBA00023224"/>
    </source>
</evidence>
<comment type="caution">
    <text evidence="8">The sequence shown here is derived from an EMBL/GenBank/DDBJ whole genome shotgun (WGS) entry which is preliminary data.</text>
</comment>
<comment type="similarity">
    <text evidence="3">Belongs to the methyl-accepting chemotaxis (MCP) protein family.</text>
</comment>
<dbReference type="CDD" id="cd06225">
    <property type="entry name" value="HAMP"/>
    <property type="match status" value="1"/>
</dbReference>
<feature type="domain" description="Methyl-accepting transducer" evidence="6">
    <location>
        <begin position="269"/>
        <end position="505"/>
    </location>
</feature>
<evidence type="ECO:0000313" key="9">
    <source>
        <dbReference type="Proteomes" id="UP000006322"/>
    </source>
</evidence>
<evidence type="ECO:0000256" key="1">
    <source>
        <dbReference type="ARBA" id="ARBA00004370"/>
    </source>
</evidence>
<keyword evidence="5" id="KW-0812">Transmembrane</keyword>
<feature type="domain" description="HAMP" evidence="7">
    <location>
        <begin position="212"/>
        <end position="264"/>
    </location>
</feature>
<sequence>MLFIMKKLSSKVFSVLMMFVAVFALIAALIINSLNSHVSQYSDLLEQDVKATLLIDSMNLNFKRQVQEWKNVLLRGKDSAKREKYWRSFLARHKEIEGLVEEFKNIQVSQGVRQQLSIFSTQHRALLKQYQKGYDTFVQAGFDPYAGDNAVTGIDRAPTKLLEALSAQISQHVIEQNAYQNNQVANSLWWGSTGLVLALVLGAGVLLWAIKALVTTPLRQLSRHIYHVSQGKLAEPLSSDRKDEIGQMTESIESLRIDLLEIHSGLGSTQQDLDRVCFSLVDSAGAISQGVTEQNHGTTSVQNAVHQLTDVAQTISQYVHQAADSATQASQSAVTSIDVMQQTIETISSSSQQIEDTAKVISDLNEDARKIGSVLDVIQGIAEQTNLLALNAAIEAARAGEHGRGFAVVADEVRTLAAKTQQSTEEIKQMIANVQKGTSNAVNAISQGQEGTKFSVDKVLEADGNLKIVTNAIEDIAGVNQQIVNAIAHQTSVTEQILQHLNELSQIAKLNGEHAQSCDEDNLTLMDVKDRMASIIQKFVQ</sequence>